<dbReference type="CDD" id="cd04196">
    <property type="entry name" value="GT_2_like_d"/>
    <property type="match status" value="1"/>
</dbReference>
<dbReference type="RefSeq" id="WP_129096273.1">
    <property type="nucleotide sequence ID" value="NZ_CBCSAE010000013.1"/>
</dbReference>
<dbReference type="Proteomes" id="UP000502065">
    <property type="component" value="Chromosome"/>
</dbReference>
<dbReference type="InterPro" id="IPR029044">
    <property type="entry name" value="Nucleotide-diphossugar_trans"/>
</dbReference>
<dbReference type="GO" id="GO:0016758">
    <property type="term" value="F:hexosyltransferase activity"/>
    <property type="evidence" value="ECO:0007669"/>
    <property type="project" value="UniProtKB-ARBA"/>
</dbReference>
<evidence type="ECO:0000259" key="1">
    <source>
        <dbReference type="Pfam" id="PF00535"/>
    </source>
</evidence>
<dbReference type="SUPFAM" id="SSF53448">
    <property type="entry name" value="Nucleotide-diphospho-sugar transferases"/>
    <property type="match status" value="1"/>
</dbReference>
<dbReference type="EMBL" id="CP030944">
    <property type="protein sequence ID" value="QKE26708.1"/>
    <property type="molecule type" value="Genomic_DNA"/>
</dbReference>
<evidence type="ECO:0000313" key="2">
    <source>
        <dbReference type="EMBL" id="QKE26708.1"/>
    </source>
</evidence>
<dbReference type="PANTHER" id="PTHR22916:SF3">
    <property type="entry name" value="UDP-GLCNAC:BETAGAL BETA-1,3-N-ACETYLGLUCOSAMINYLTRANSFERASE-LIKE PROTEIN 1"/>
    <property type="match status" value="1"/>
</dbReference>
<reference evidence="2 3" key="1">
    <citation type="submission" date="2018-07" db="EMBL/GenBank/DDBJ databases">
        <title>Identification of phenol metabolism pathways in Arcobacter.</title>
        <authorList>
            <person name="Miller W.G."/>
            <person name="Yee E."/>
            <person name="Bono J.L."/>
        </authorList>
    </citation>
    <scope>NUCLEOTIDE SEQUENCE [LARGE SCALE GENOMIC DNA]</scope>
    <source>
        <strain evidence="2 3">W63</strain>
    </source>
</reference>
<dbReference type="InterPro" id="IPR001173">
    <property type="entry name" value="Glyco_trans_2-like"/>
</dbReference>
<accession>A0AAE7E145</accession>
<feature type="domain" description="Glycosyltransferase 2-like" evidence="1">
    <location>
        <begin position="6"/>
        <end position="162"/>
    </location>
</feature>
<dbReference type="AlphaFoldDB" id="A0AAE7E145"/>
<dbReference type="Pfam" id="PF00535">
    <property type="entry name" value="Glycos_transf_2"/>
    <property type="match status" value="1"/>
</dbReference>
<keyword evidence="3" id="KW-1185">Reference proteome</keyword>
<name>A0AAE7E145_9BACT</name>
<sequence>MHSLISIAMCSYNGERFIKEQIDSILEQTYMNFELIIVDDGSKDNTIKIIKEYQSKDSRIKLFQNEKNLGFVKNFEKAISLCNGEFIALADQDDIWKKNKLEVFLKNINENMLIYSDAILIDEHSKETGNQLIRPDGNLVKGKCNKSFIFYNCVSGNTLMFKKELVKDIIPIPKDVTFHDIWIAFLASTNGTITFTDESMTYYRRYNEQVTKNVKKDYKSIRDRLNKKQNSYLLHAENLVNYCKAFRNVKNIDEDLKEILDIFIEHYSHYKEGYFNFKMKACLIKYKNELLAIKREKTRDRYINRYSSKNKLLKLFFYSI</sequence>
<proteinExistence type="predicted"/>
<gene>
    <name evidence="2" type="ORF">AAQM_1982</name>
</gene>
<dbReference type="Gene3D" id="3.90.550.10">
    <property type="entry name" value="Spore Coat Polysaccharide Biosynthesis Protein SpsA, Chain A"/>
    <property type="match status" value="1"/>
</dbReference>
<protein>
    <submittedName>
        <fullName evidence="2">Glycosyltransferase, family 2</fullName>
    </submittedName>
</protein>
<dbReference type="KEGG" id="aaqi:AAQM_1982"/>
<organism evidence="2 3">
    <name type="scientific">Arcobacter aquimarinus</name>
    <dbReference type="NCBI Taxonomy" id="1315211"/>
    <lineage>
        <taxon>Bacteria</taxon>
        <taxon>Pseudomonadati</taxon>
        <taxon>Campylobacterota</taxon>
        <taxon>Epsilonproteobacteria</taxon>
        <taxon>Campylobacterales</taxon>
        <taxon>Arcobacteraceae</taxon>
        <taxon>Arcobacter</taxon>
    </lineage>
</organism>
<dbReference type="PANTHER" id="PTHR22916">
    <property type="entry name" value="GLYCOSYLTRANSFERASE"/>
    <property type="match status" value="1"/>
</dbReference>
<evidence type="ECO:0000313" key="3">
    <source>
        <dbReference type="Proteomes" id="UP000502065"/>
    </source>
</evidence>